<proteinExistence type="inferred from homology"/>
<dbReference type="Proteomes" id="UP000323567">
    <property type="component" value="Unassembled WGS sequence"/>
</dbReference>
<dbReference type="EMBL" id="VVXK01000009">
    <property type="protein sequence ID" value="KAA2370282.1"/>
    <property type="molecule type" value="Genomic_DNA"/>
</dbReference>
<dbReference type="InterPro" id="IPR036291">
    <property type="entry name" value="NAD(P)-bd_dom_sf"/>
</dbReference>
<evidence type="ECO:0000256" key="1">
    <source>
        <dbReference type="ARBA" id="ARBA00006484"/>
    </source>
</evidence>
<sequence>MPVPRQRHKGVGDDEQQNGGETPKHRIQIFKPRKSSKLFDMISSRQRKYALVTGASSGIGREYAAQLAAKGYDLVMAGNRNEENRAAAREIAARYGVRTLPLCMDLSEPDAAVKLHAETSARGIEIGVLVCNAGVLLFGPLAAAPPERIGRIVTLHCTTPALLCRLYGEEMRRRGEGYILVMSSATAWMPYPTIAAYAATKSFLRTFARSLNFEFRKYGVRVTGVFPGAVDTPLYDLDAACRRRLLRWGVMSAPQGVAQHGLRALFRGRSSCIPGVFTKICVCVCRLVPAWLMRCVLRIPAVARLF</sequence>
<evidence type="ECO:0000256" key="3">
    <source>
        <dbReference type="SAM" id="MobiDB-lite"/>
    </source>
</evidence>
<dbReference type="PRINTS" id="PR00081">
    <property type="entry name" value="GDHRDH"/>
</dbReference>
<dbReference type="PANTHER" id="PTHR44196:SF2">
    <property type="entry name" value="SHORT-CHAIN DEHYDROGENASE-RELATED"/>
    <property type="match status" value="1"/>
</dbReference>
<comment type="caution">
    <text evidence="4">The sequence shown here is derived from an EMBL/GenBank/DDBJ whole genome shotgun (WGS) entry which is preliminary data.</text>
</comment>
<dbReference type="CDD" id="cd05233">
    <property type="entry name" value="SDR_c"/>
    <property type="match status" value="1"/>
</dbReference>
<evidence type="ECO:0000313" key="5">
    <source>
        <dbReference type="Proteomes" id="UP000323567"/>
    </source>
</evidence>
<dbReference type="PANTHER" id="PTHR44196">
    <property type="entry name" value="DEHYDROGENASE/REDUCTASE SDR FAMILY MEMBER 7B"/>
    <property type="match status" value="1"/>
</dbReference>
<evidence type="ECO:0000313" key="4">
    <source>
        <dbReference type="EMBL" id="KAA2370282.1"/>
    </source>
</evidence>
<reference evidence="4 5" key="1">
    <citation type="journal article" date="2019" name="Nat. Med.">
        <title>A library of human gut bacterial isolates paired with longitudinal multiomics data enables mechanistic microbiome research.</title>
        <authorList>
            <person name="Poyet M."/>
            <person name="Groussin M."/>
            <person name="Gibbons S.M."/>
            <person name="Avila-Pacheco J."/>
            <person name="Jiang X."/>
            <person name="Kearney S.M."/>
            <person name="Perrotta A.R."/>
            <person name="Berdy B."/>
            <person name="Zhao S."/>
            <person name="Lieberman T.D."/>
            <person name="Swanson P.K."/>
            <person name="Smith M."/>
            <person name="Roesemann S."/>
            <person name="Alexander J.E."/>
            <person name="Rich S.A."/>
            <person name="Livny J."/>
            <person name="Vlamakis H."/>
            <person name="Clish C."/>
            <person name="Bullock K."/>
            <person name="Deik A."/>
            <person name="Scott J."/>
            <person name="Pierce K.A."/>
            <person name="Xavier R.J."/>
            <person name="Alm E.J."/>
        </authorList>
    </citation>
    <scope>NUCLEOTIDE SEQUENCE [LARGE SCALE GENOMIC DNA]</scope>
    <source>
        <strain evidence="4 5">BIOML-A2</strain>
    </source>
</reference>
<gene>
    <name evidence="4" type="ORF">F2Y13_08100</name>
</gene>
<dbReference type="Pfam" id="PF00106">
    <property type="entry name" value="adh_short"/>
    <property type="match status" value="1"/>
</dbReference>
<feature type="region of interest" description="Disordered" evidence="3">
    <location>
        <begin position="1"/>
        <end position="25"/>
    </location>
</feature>
<dbReference type="PIRSF" id="PIRSF000126">
    <property type="entry name" value="11-beta-HSD1"/>
    <property type="match status" value="1"/>
</dbReference>
<name>A0A5B3GAQ6_9BACT</name>
<evidence type="ECO:0000256" key="2">
    <source>
        <dbReference type="ARBA" id="ARBA00023002"/>
    </source>
</evidence>
<comment type="similarity">
    <text evidence="1">Belongs to the short-chain dehydrogenases/reductases (SDR) family.</text>
</comment>
<accession>A0A5B3GAQ6</accession>
<organism evidence="4 5">
    <name type="scientific">Alistipes shahii</name>
    <dbReference type="NCBI Taxonomy" id="328814"/>
    <lineage>
        <taxon>Bacteria</taxon>
        <taxon>Pseudomonadati</taxon>
        <taxon>Bacteroidota</taxon>
        <taxon>Bacteroidia</taxon>
        <taxon>Bacteroidales</taxon>
        <taxon>Rikenellaceae</taxon>
        <taxon>Alistipes</taxon>
    </lineage>
</organism>
<dbReference type="GO" id="GO:0016491">
    <property type="term" value="F:oxidoreductase activity"/>
    <property type="evidence" value="ECO:0007669"/>
    <property type="project" value="UniProtKB-KW"/>
</dbReference>
<dbReference type="Gene3D" id="3.40.50.720">
    <property type="entry name" value="NAD(P)-binding Rossmann-like Domain"/>
    <property type="match status" value="1"/>
</dbReference>
<keyword evidence="2" id="KW-0560">Oxidoreductase</keyword>
<dbReference type="GO" id="GO:0016020">
    <property type="term" value="C:membrane"/>
    <property type="evidence" value="ECO:0007669"/>
    <property type="project" value="TreeGrafter"/>
</dbReference>
<dbReference type="AlphaFoldDB" id="A0A5B3GAQ6"/>
<dbReference type="SUPFAM" id="SSF51735">
    <property type="entry name" value="NAD(P)-binding Rossmann-fold domains"/>
    <property type="match status" value="1"/>
</dbReference>
<dbReference type="InterPro" id="IPR002347">
    <property type="entry name" value="SDR_fam"/>
</dbReference>
<protein>
    <submittedName>
        <fullName evidence="4">SDR family NAD(P)-dependent oxidoreductase</fullName>
    </submittedName>
</protein>